<organism evidence="10">
    <name type="scientific">Xenopus tropicalis</name>
    <name type="common">Western clawed frog</name>
    <name type="synonym">Silurana tropicalis</name>
    <dbReference type="NCBI Taxonomy" id="8364"/>
    <lineage>
        <taxon>Eukaryota</taxon>
        <taxon>Metazoa</taxon>
        <taxon>Chordata</taxon>
        <taxon>Craniata</taxon>
        <taxon>Vertebrata</taxon>
        <taxon>Euteleostomi</taxon>
        <taxon>Amphibia</taxon>
        <taxon>Batrachia</taxon>
        <taxon>Anura</taxon>
        <taxon>Pipoidea</taxon>
        <taxon>Pipidae</taxon>
        <taxon>Xenopodinae</taxon>
        <taxon>Xenopus</taxon>
        <taxon>Silurana</taxon>
    </lineage>
</organism>
<evidence type="ECO:0000256" key="6">
    <source>
        <dbReference type="ARBA" id="ARBA00022815"/>
    </source>
</evidence>
<dbReference type="Xenbase" id="XB-GENE-960286">
    <property type="gene designation" value="gnrh1"/>
</dbReference>
<keyword evidence="9" id="KW-0472">Membrane</keyword>
<dbReference type="Ensembl" id="ENSXETT00000070318">
    <property type="protein sequence ID" value="ENSXETP00000077036"/>
    <property type="gene ID" value="ENSXETG00000010147"/>
</dbReference>
<dbReference type="InterPro" id="IPR002012">
    <property type="entry name" value="GnRH"/>
</dbReference>
<dbReference type="GO" id="GO:0005576">
    <property type="term" value="C:extracellular region"/>
    <property type="evidence" value="ECO:0007669"/>
    <property type="project" value="UniProtKB-SubCell"/>
</dbReference>
<dbReference type="Pfam" id="PF00446">
    <property type="entry name" value="GnRH"/>
    <property type="match status" value="1"/>
</dbReference>
<accession>A0A6I8R8Q4</accession>
<dbReference type="PANTHER" id="PTHR10522:SF0">
    <property type="entry name" value="PROGONADOLIBERIN-1"/>
    <property type="match status" value="1"/>
</dbReference>
<evidence type="ECO:0000256" key="5">
    <source>
        <dbReference type="ARBA" id="ARBA00022702"/>
    </source>
</evidence>
<evidence type="ECO:0000313" key="10">
    <source>
        <dbReference type="Ensembl" id="ENSXETP00000077036"/>
    </source>
</evidence>
<keyword evidence="9" id="KW-0812">Transmembrane</keyword>
<evidence type="ECO:0000256" key="9">
    <source>
        <dbReference type="SAM" id="Phobius"/>
    </source>
</evidence>
<gene>
    <name evidence="10" type="primary">gnrh1</name>
</gene>
<evidence type="ECO:0000256" key="2">
    <source>
        <dbReference type="ARBA" id="ARBA00010968"/>
    </source>
</evidence>
<keyword evidence="5 8" id="KW-0372">Hormone</keyword>
<dbReference type="PANTHER" id="PTHR10522">
    <property type="entry name" value="GONADOLIBERIN"/>
    <property type="match status" value="1"/>
</dbReference>
<evidence type="ECO:0000256" key="7">
    <source>
        <dbReference type="ARBA" id="ARBA00023283"/>
    </source>
</evidence>
<keyword evidence="3" id="KW-0964">Secreted</keyword>
<reference evidence="10" key="1">
    <citation type="journal article" date="2010" name="Science">
        <title>The genome of the Western clawed frog Xenopus tropicalis.</title>
        <authorList>
            <person name="Hellsten U."/>
            <person name="Harland R.M."/>
            <person name="Gilchrist M.J."/>
            <person name="Hendrix D."/>
            <person name="Jurka J."/>
            <person name="Kapitonov V."/>
            <person name="Ovcharenko I."/>
            <person name="Putnam N.H."/>
            <person name="Shu S."/>
            <person name="Taher L."/>
            <person name="Blitz I.L."/>
            <person name="Blumberg B."/>
            <person name="Dichmann D.S."/>
            <person name="Dubchak I."/>
            <person name="Amaya E."/>
            <person name="Detter J.C."/>
            <person name="Fletcher R."/>
            <person name="Gerhard D.S."/>
            <person name="Goodstein D."/>
            <person name="Graves T."/>
            <person name="Grigoriev I.V."/>
            <person name="Grimwood J."/>
            <person name="Kawashima T."/>
            <person name="Lindquist E."/>
            <person name="Lucas S.M."/>
            <person name="Mead P.E."/>
            <person name="Mitros T."/>
            <person name="Ogino H."/>
            <person name="Ohta Y."/>
            <person name="Poliakov A.V."/>
            <person name="Pollet N."/>
            <person name="Robert J."/>
            <person name="Salamov A."/>
            <person name="Sater A.K."/>
            <person name="Schmutz J."/>
            <person name="Terry A."/>
            <person name="Vize P.D."/>
            <person name="Warren W.C."/>
            <person name="Wells D."/>
            <person name="Wills A."/>
            <person name="Wilson R.K."/>
            <person name="Zimmerman L.B."/>
            <person name="Zorn A.M."/>
            <person name="Grainger R."/>
            <person name="Grammer T."/>
            <person name="Khokha M.K."/>
            <person name="Richardson P.M."/>
            <person name="Rokhsar D.S."/>
        </authorList>
    </citation>
    <scope>NUCLEOTIDE SEQUENCE [LARGE SCALE GENOMIC DNA]</scope>
    <source>
        <strain evidence="10">Nigerian</strain>
    </source>
</reference>
<keyword evidence="9" id="KW-1133">Transmembrane helix</keyword>
<comment type="subcellular location">
    <subcellularLocation>
        <location evidence="1 8">Secreted</location>
    </subcellularLocation>
</comment>
<keyword evidence="6 8" id="KW-0027">Amidation</keyword>
<dbReference type="GO" id="GO:0005183">
    <property type="term" value="F:gonadotropin hormone-releasing hormone activity"/>
    <property type="evidence" value="ECO:0007669"/>
    <property type="project" value="InterPro"/>
</dbReference>
<evidence type="ECO:0000256" key="8">
    <source>
        <dbReference type="RuleBase" id="RU000635"/>
    </source>
</evidence>
<evidence type="ECO:0000256" key="3">
    <source>
        <dbReference type="ARBA" id="ARBA00022525"/>
    </source>
</evidence>
<keyword evidence="4" id="KW-0165">Cleavage on pair of basic residues</keyword>
<comment type="function">
    <text evidence="8">Stimulates the secretion of gonadotropins.</text>
</comment>
<sequence>MYSVGQCIYFNRCINTKRIQCYFIGYISTRVLCYSEEYGAIMCHKSFEQLHRPLSLCRMKAISTYALLLLVLLFSAHVGHAQHWSYGLRPGGKRDAESLQDMYPETPNEVPLFPELERLECSVPQSRLNVLRGALVSYCLFPWSAINCLCGVSRAVLRQLAVRGIGY</sequence>
<name>A0A6I8R8Q4_XENTR</name>
<proteinExistence type="inferred from homology"/>
<comment type="similarity">
    <text evidence="2 8">Belongs to the GnRH family.</text>
</comment>
<feature type="transmembrane region" description="Helical" evidence="9">
    <location>
        <begin position="62"/>
        <end position="80"/>
    </location>
</feature>
<protein>
    <recommendedName>
        <fullName evidence="8">Progonadoliberin</fullName>
    </recommendedName>
    <component>
        <recommendedName>
            <fullName evidence="8">Gonadoliberin</fullName>
        </recommendedName>
        <alternativeName>
            <fullName evidence="8">Gonadotropin-releasing hormone</fullName>
            <shortName evidence="8">GnRH</shortName>
        </alternativeName>
        <alternativeName>
            <fullName evidence="8">Luliberin</fullName>
        </alternativeName>
        <alternativeName>
            <fullName evidence="8">Luteinizing hormone-releasing hormone</fullName>
            <shortName evidence="8">LH-RH</shortName>
        </alternativeName>
    </component>
    <component>
        <recommendedName>
            <fullName evidence="8">GnRH-associated peptide</fullName>
        </recommendedName>
        <alternativeName>
            <fullName evidence="8">GnRH-associated peptide</fullName>
        </alternativeName>
    </component>
</protein>
<dbReference type="PRINTS" id="PR01541">
    <property type="entry name" value="GONADOLIBRNI"/>
</dbReference>
<dbReference type="Bgee" id="ENSXETG00000010147">
    <property type="expression patterns" value="Expressed in brain and 8 other cell types or tissues"/>
</dbReference>
<evidence type="ECO:0000256" key="4">
    <source>
        <dbReference type="ARBA" id="ARBA00022685"/>
    </source>
</evidence>
<reference evidence="10" key="2">
    <citation type="submission" date="2020-05" db="UniProtKB">
        <authorList>
            <consortium name="Ensembl"/>
        </authorList>
    </citation>
    <scope>IDENTIFICATION</scope>
</reference>
<dbReference type="PROSITE" id="PS00473">
    <property type="entry name" value="GNRH"/>
    <property type="match status" value="1"/>
</dbReference>
<dbReference type="InterPro" id="IPR004079">
    <property type="entry name" value="Gonadoliberin_I_precursor"/>
</dbReference>
<dbReference type="InParanoid" id="A0A6I8R8Q4"/>
<keyword evidence="7" id="KW-0873">Pyrrolidone carboxylic acid</keyword>
<dbReference type="InterPro" id="IPR019792">
    <property type="entry name" value="Gonadoliberin"/>
</dbReference>
<dbReference type="GeneTree" id="ENSGT00390000008225"/>
<evidence type="ECO:0000256" key="1">
    <source>
        <dbReference type="ARBA" id="ARBA00004613"/>
    </source>
</evidence>
<dbReference type="AlphaFoldDB" id="A0A6I8R8Q4"/>